<protein>
    <recommendedName>
        <fullName evidence="9">Protein kinase domain-containing protein</fullName>
    </recommendedName>
</protein>
<feature type="region of interest" description="Disordered" evidence="8">
    <location>
        <begin position="1"/>
        <end position="38"/>
    </location>
</feature>
<dbReference type="PANTHER" id="PTHR22974">
    <property type="entry name" value="MIXED LINEAGE PROTEIN KINASE"/>
    <property type="match status" value="1"/>
</dbReference>
<feature type="compositionally biased region" description="Low complexity" evidence="8">
    <location>
        <begin position="329"/>
        <end position="342"/>
    </location>
</feature>
<feature type="coiled-coil region" evidence="7">
    <location>
        <begin position="490"/>
        <end position="556"/>
    </location>
</feature>
<feature type="region of interest" description="Disordered" evidence="8">
    <location>
        <begin position="635"/>
        <end position="670"/>
    </location>
</feature>
<sequence length="1021" mass="112138">MSASTTFPVADNANNNNHRNNNNVSGRPSPPPASLERKFELLERRFTQPIGILHQSNSNSVSPHPSNEHSHSHSNLSEHSFSFRSSNQSSSQYNLQQPTMTIRSKRNSSNSLRQMTSLDIVNRAAAEHMRKVASSSPLNGLPGRTTMAGTSATTTTTTGFATSNSSCSSHDTNSQQTVVAGNRTQQTQQTQQTQPSAAKPEPANGSVSSPPDRRVVEESPPVRNLVSPARNAGNPGVPSAPQKPNVARALPIGVTSASTATTAATSGLPIQLEQQSSTIGSASQKRKSVPKRKISSINDAIGNSPIPSIGQGATTRSRSPHKQRANYPTNTSNTNTTTASNAFVSEHSRDRSNNSNPASSYNKKPRLLLPPANNKRIHDFFSSSKKKQPSSNATASHQASNNNATNNIANGSGVISFPSQIPPRTVPPNSAAAGSSALNKSSNTPRNDASASIHSDPRNTALPNRAGDVGKHPSSVSTSTSTSENFSALLATANASREQWRARCAGLQQKLQDKDQQLKAVTGNKTILHTALQQALTKTRTELASLKESKAAYDQKARSVLAEALRWKFQKEAKELRASLAADGNRLGRIVSTRAGMRVIDSWEEGCASKDWQLGKEKWKQKRTVLLEKQATLQKRLRSRGHPNHNENNDTNNNGDPAQNNKNNDNFIDNAPMSQLDVQEAQESIQMHLEALLQEEKELLSEEQALNDEKGAHIRALKRVASEDASRFKNRGKLHDRYVLDCLLGKGGFSEVWKGYDLLELREVAVKIHQLDPRWPDTKKENYTKHVSREYEIHRNVRHPRIVSLYDVFEIDNNSFATVLEYCKGTDLDTLLKRKKRLPERQARAILLQILTGMQYLSQPSSDGSRQGIIHYDLKPGNILFDEFGDAKITDFGLSKIVDAPDPAESMELTSQGAGTYWYLPPECFVTGEQVRISNKVDVWSIGVIFYQMLYGQRPFGEGKSQDKLLADHTMLNAQEVHLPDKPSISDAGKEFVKQCLTYDQAFRPTIAQLCETPYVLQKGV</sequence>
<feature type="compositionally biased region" description="Polar residues" evidence="8">
    <location>
        <begin position="98"/>
        <end position="114"/>
    </location>
</feature>
<evidence type="ECO:0000256" key="2">
    <source>
        <dbReference type="ARBA" id="ARBA00022679"/>
    </source>
</evidence>
<dbReference type="Gene3D" id="1.10.510.10">
    <property type="entry name" value="Transferase(Phosphotransferase) domain 1"/>
    <property type="match status" value="1"/>
</dbReference>
<reference evidence="10 11" key="1">
    <citation type="submission" date="2019-01" db="EMBL/GenBank/DDBJ databases">
        <authorList>
            <person name="Ferrante I. M."/>
        </authorList>
    </citation>
    <scope>NUCLEOTIDE SEQUENCE [LARGE SCALE GENOMIC DNA]</scope>
    <source>
        <strain evidence="10 11">B856</strain>
    </source>
</reference>
<feature type="compositionally biased region" description="Polar residues" evidence="8">
    <location>
        <begin position="353"/>
        <end position="362"/>
    </location>
</feature>
<dbReference type="GO" id="GO:0004674">
    <property type="term" value="F:protein serine/threonine kinase activity"/>
    <property type="evidence" value="ECO:0007669"/>
    <property type="project" value="UniProtKB-KW"/>
</dbReference>
<feature type="compositionally biased region" description="Polar residues" evidence="8">
    <location>
        <begin position="432"/>
        <end position="453"/>
    </location>
</feature>
<feature type="compositionally biased region" description="Basic residues" evidence="8">
    <location>
        <begin position="284"/>
        <end position="294"/>
    </location>
</feature>
<accession>A0A448ZI37</accession>
<dbReference type="OrthoDB" id="346907at2759"/>
<feature type="compositionally biased region" description="Low complexity" evidence="8">
    <location>
        <begin position="73"/>
        <end position="97"/>
    </location>
</feature>
<gene>
    <name evidence="10" type="ORF">PSNMU_V1.4_AUG-EV-PASAV3_0085710</name>
</gene>
<feature type="compositionally biased region" description="Low complexity" evidence="8">
    <location>
        <begin position="12"/>
        <end position="23"/>
    </location>
</feature>
<dbReference type="FunFam" id="1.10.510.10:FF:000698">
    <property type="entry name" value="Serine/threonine-protein kinase tousled-like 1"/>
    <property type="match status" value="1"/>
</dbReference>
<keyword evidence="4" id="KW-0418">Kinase</keyword>
<dbReference type="GO" id="GO:0007059">
    <property type="term" value="P:chromosome segregation"/>
    <property type="evidence" value="ECO:0007669"/>
    <property type="project" value="TreeGrafter"/>
</dbReference>
<feature type="compositionally biased region" description="Low complexity" evidence="8">
    <location>
        <begin position="143"/>
        <end position="174"/>
    </location>
</feature>
<dbReference type="CDD" id="cd13990">
    <property type="entry name" value="STKc_TLK"/>
    <property type="match status" value="1"/>
</dbReference>
<feature type="compositionally biased region" description="Low complexity" evidence="8">
    <location>
        <begin position="184"/>
        <end position="194"/>
    </location>
</feature>
<dbReference type="PROSITE" id="PS00107">
    <property type="entry name" value="PROTEIN_KINASE_ATP"/>
    <property type="match status" value="1"/>
</dbReference>
<keyword evidence="11" id="KW-1185">Reference proteome</keyword>
<evidence type="ECO:0000256" key="8">
    <source>
        <dbReference type="SAM" id="MobiDB-lite"/>
    </source>
</evidence>
<keyword evidence="2" id="KW-0808">Transferase</keyword>
<feature type="region of interest" description="Disordered" evidence="8">
    <location>
        <begin position="274"/>
        <end position="484"/>
    </location>
</feature>
<feature type="compositionally biased region" description="Low complexity" evidence="8">
    <location>
        <begin position="474"/>
        <end position="483"/>
    </location>
</feature>
<feature type="region of interest" description="Disordered" evidence="8">
    <location>
        <begin position="131"/>
        <end position="245"/>
    </location>
</feature>
<dbReference type="PANTHER" id="PTHR22974:SF23">
    <property type="entry name" value="TOUSLED-LIKE KINASE, ISOFORM G"/>
    <property type="match status" value="1"/>
</dbReference>
<feature type="region of interest" description="Disordered" evidence="8">
    <location>
        <begin position="52"/>
        <end position="114"/>
    </location>
</feature>
<evidence type="ECO:0000256" key="7">
    <source>
        <dbReference type="SAM" id="Coils"/>
    </source>
</evidence>
<evidence type="ECO:0000259" key="9">
    <source>
        <dbReference type="PROSITE" id="PS50011"/>
    </source>
</evidence>
<dbReference type="InterPro" id="IPR008271">
    <property type="entry name" value="Ser/Thr_kinase_AS"/>
</dbReference>
<dbReference type="SMART" id="SM00220">
    <property type="entry name" value="S_TKc"/>
    <property type="match status" value="1"/>
</dbReference>
<dbReference type="GO" id="GO:0005524">
    <property type="term" value="F:ATP binding"/>
    <property type="evidence" value="ECO:0007669"/>
    <property type="project" value="UniProtKB-UniRule"/>
</dbReference>
<keyword evidence="3 6" id="KW-0547">Nucleotide-binding</keyword>
<dbReference type="InterPro" id="IPR000719">
    <property type="entry name" value="Prot_kinase_dom"/>
</dbReference>
<feature type="coiled-coil region" evidence="7">
    <location>
        <begin position="678"/>
        <end position="709"/>
    </location>
</feature>
<evidence type="ECO:0000256" key="6">
    <source>
        <dbReference type="PROSITE-ProRule" id="PRU10141"/>
    </source>
</evidence>
<evidence type="ECO:0000256" key="1">
    <source>
        <dbReference type="ARBA" id="ARBA00022527"/>
    </source>
</evidence>
<keyword evidence="5 6" id="KW-0067">ATP-binding</keyword>
<evidence type="ECO:0000256" key="3">
    <source>
        <dbReference type="ARBA" id="ARBA00022741"/>
    </source>
</evidence>
<name>A0A448ZI37_9STRA</name>
<dbReference type="InterPro" id="IPR011009">
    <property type="entry name" value="Kinase-like_dom_sf"/>
</dbReference>
<keyword evidence="7" id="KW-0175">Coiled coil</keyword>
<dbReference type="PROSITE" id="PS00108">
    <property type="entry name" value="PROTEIN_KINASE_ST"/>
    <property type="match status" value="1"/>
</dbReference>
<dbReference type="EMBL" id="CAACVS010000372">
    <property type="protein sequence ID" value="VEU41641.1"/>
    <property type="molecule type" value="Genomic_DNA"/>
</dbReference>
<organism evidence="10 11">
    <name type="scientific">Pseudo-nitzschia multistriata</name>
    <dbReference type="NCBI Taxonomy" id="183589"/>
    <lineage>
        <taxon>Eukaryota</taxon>
        <taxon>Sar</taxon>
        <taxon>Stramenopiles</taxon>
        <taxon>Ochrophyta</taxon>
        <taxon>Bacillariophyta</taxon>
        <taxon>Bacillariophyceae</taxon>
        <taxon>Bacillariophycidae</taxon>
        <taxon>Bacillariales</taxon>
        <taxon>Bacillariaceae</taxon>
        <taxon>Pseudo-nitzschia</taxon>
    </lineage>
</organism>
<feature type="binding site" evidence="6">
    <location>
        <position position="767"/>
    </location>
    <ligand>
        <name>ATP</name>
        <dbReference type="ChEBI" id="CHEBI:30616"/>
    </ligand>
</feature>
<dbReference type="Pfam" id="PF00069">
    <property type="entry name" value="Pkinase"/>
    <property type="match status" value="1"/>
</dbReference>
<proteinExistence type="predicted"/>
<evidence type="ECO:0000313" key="11">
    <source>
        <dbReference type="Proteomes" id="UP000291116"/>
    </source>
</evidence>
<dbReference type="Proteomes" id="UP000291116">
    <property type="component" value="Unassembled WGS sequence"/>
</dbReference>
<keyword evidence="1" id="KW-0723">Serine/threonine-protein kinase</keyword>
<dbReference type="GO" id="GO:0005634">
    <property type="term" value="C:nucleus"/>
    <property type="evidence" value="ECO:0007669"/>
    <property type="project" value="TreeGrafter"/>
</dbReference>
<dbReference type="AlphaFoldDB" id="A0A448ZI37"/>
<feature type="compositionally biased region" description="Polar residues" evidence="8">
    <location>
        <begin position="274"/>
        <end position="283"/>
    </location>
</feature>
<feature type="domain" description="Protein kinase" evidence="9">
    <location>
        <begin position="738"/>
        <end position="1016"/>
    </location>
</feature>
<evidence type="ECO:0000313" key="10">
    <source>
        <dbReference type="EMBL" id="VEU41641.1"/>
    </source>
</evidence>
<evidence type="ECO:0000256" key="4">
    <source>
        <dbReference type="ARBA" id="ARBA00022777"/>
    </source>
</evidence>
<dbReference type="InterPro" id="IPR017441">
    <property type="entry name" value="Protein_kinase_ATP_BS"/>
</dbReference>
<feature type="compositionally biased region" description="Low complexity" evidence="8">
    <location>
        <begin position="56"/>
        <end position="65"/>
    </location>
</feature>
<feature type="compositionally biased region" description="Low complexity" evidence="8">
    <location>
        <begin position="649"/>
        <end position="670"/>
    </location>
</feature>
<feature type="compositionally biased region" description="Low complexity" evidence="8">
    <location>
        <begin position="389"/>
        <end position="412"/>
    </location>
</feature>
<dbReference type="PROSITE" id="PS50011">
    <property type="entry name" value="PROTEIN_KINASE_DOM"/>
    <property type="match status" value="1"/>
</dbReference>
<evidence type="ECO:0000256" key="5">
    <source>
        <dbReference type="ARBA" id="ARBA00022840"/>
    </source>
</evidence>
<dbReference type="GO" id="GO:0035556">
    <property type="term" value="P:intracellular signal transduction"/>
    <property type="evidence" value="ECO:0007669"/>
    <property type="project" value="TreeGrafter"/>
</dbReference>
<dbReference type="SUPFAM" id="SSF56112">
    <property type="entry name" value="Protein kinase-like (PK-like)"/>
    <property type="match status" value="1"/>
</dbReference>